<dbReference type="InterPro" id="IPR002347">
    <property type="entry name" value="SDR_fam"/>
</dbReference>
<evidence type="ECO:0008006" key="4">
    <source>
        <dbReference type="Google" id="ProtNLM"/>
    </source>
</evidence>
<dbReference type="AlphaFoldDB" id="A0A8H4VHB6"/>
<evidence type="ECO:0000313" key="2">
    <source>
        <dbReference type="EMBL" id="KAF4609506.1"/>
    </source>
</evidence>
<dbReference type="SUPFAM" id="SSF51735">
    <property type="entry name" value="NAD(P)-binding Rossmann-fold domains"/>
    <property type="match status" value="1"/>
</dbReference>
<gene>
    <name evidence="2" type="ORF">D9613_012298</name>
</gene>
<dbReference type="GO" id="GO:0016491">
    <property type="term" value="F:oxidoreductase activity"/>
    <property type="evidence" value="ECO:0007669"/>
    <property type="project" value="UniProtKB-KW"/>
</dbReference>
<comment type="caution">
    <text evidence="2">The sequence shown here is derived from an EMBL/GenBank/DDBJ whole genome shotgun (WGS) entry which is preliminary data.</text>
</comment>
<keyword evidence="1" id="KW-0560">Oxidoreductase</keyword>
<dbReference type="InterPro" id="IPR036291">
    <property type="entry name" value="NAD(P)-bd_dom_sf"/>
</dbReference>
<accession>A0A8H4VHB6</accession>
<reference evidence="2 3" key="1">
    <citation type="submission" date="2019-12" db="EMBL/GenBank/DDBJ databases">
        <authorList>
            <person name="Floudas D."/>
            <person name="Bentzer J."/>
            <person name="Ahren D."/>
            <person name="Johansson T."/>
            <person name="Persson P."/>
            <person name="Tunlid A."/>
        </authorList>
    </citation>
    <scope>NUCLEOTIDE SEQUENCE [LARGE SCALE GENOMIC DNA]</scope>
    <source>
        <strain evidence="2 3">CBS 102.39</strain>
    </source>
</reference>
<sequence>MPFSLPKIRSLNAEIARAFKQPPVAVFVGGTAGIGEGMVRTLAKHTNGNSNIIIVGRNKEAADEILASLPPAPAGVKREFIQCDATLMKNISATTKEILSRYSKINYLVMTTGIMTLGGRDETTEGIDKKLAVHYYTRWKFLSDLLPALESAKEAGEEAKVVNVHAAGKGGSTDLDDLDLKKNYSSPRSALTTPTYNDLMMEASNLNAQSFAEKSPKITFIHAYPGIVRTTLMSKSDSWLLRSTSSLTMALARPFSVSREECGEYMWHAALSTANAPGAWRTGSLGEDLAKKNYYGDAEQRKALWDHTVQTVEAALEK</sequence>
<dbReference type="Pfam" id="PF00106">
    <property type="entry name" value="adh_short"/>
    <property type="match status" value="1"/>
</dbReference>
<dbReference type="EMBL" id="JAACJL010000061">
    <property type="protein sequence ID" value="KAF4609506.1"/>
    <property type="molecule type" value="Genomic_DNA"/>
</dbReference>
<dbReference type="Proteomes" id="UP000521872">
    <property type="component" value="Unassembled WGS sequence"/>
</dbReference>
<evidence type="ECO:0000256" key="1">
    <source>
        <dbReference type="ARBA" id="ARBA00023002"/>
    </source>
</evidence>
<organism evidence="2 3">
    <name type="scientific">Agrocybe pediades</name>
    <dbReference type="NCBI Taxonomy" id="84607"/>
    <lineage>
        <taxon>Eukaryota</taxon>
        <taxon>Fungi</taxon>
        <taxon>Dikarya</taxon>
        <taxon>Basidiomycota</taxon>
        <taxon>Agaricomycotina</taxon>
        <taxon>Agaricomycetes</taxon>
        <taxon>Agaricomycetidae</taxon>
        <taxon>Agaricales</taxon>
        <taxon>Agaricineae</taxon>
        <taxon>Strophariaceae</taxon>
        <taxon>Agrocybe</taxon>
    </lineage>
</organism>
<dbReference type="InterPro" id="IPR052228">
    <property type="entry name" value="Sec_Metab_Biosynth_Oxidored"/>
</dbReference>
<name>A0A8H4VHB6_9AGAR</name>
<dbReference type="PANTHER" id="PTHR47534:SF3">
    <property type="entry name" value="ALCOHOL DEHYDROGENASE-LIKE C-TERMINAL DOMAIN-CONTAINING PROTEIN"/>
    <property type="match status" value="1"/>
</dbReference>
<dbReference type="Gene3D" id="3.40.50.720">
    <property type="entry name" value="NAD(P)-binding Rossmann-like Domain"/>
    <property type="match status" value="1"/>
</dbReference>
<dbReference type="PANTHER" id="PTHR47534">
    <property type="entry name" value="YALI0E05731P"/>
    <property type="match status" value="1"/>
</dbReference>
<keyword evidence="3" id="KW-1185">Reference proteome</keyword>
<protein>
    <recommendedName>
        <fullName evidence="4">NAD(P)-binding protein</fullName>
    </recommendedName>
</protein>
<evidence type="ECO:0000313" key="3">
    <source>
        <dbReference type="Proteomes" id="UP000521872"/>
    </source>
</evidence>
<proteinExistence type="predicted"/>